<reference evidence="9 10" key="1">
    <citation type="journal article" date="2019" name="ACS Chem. Biol.">
        <title>Identification and Mobilization of a Cryptic Antibiotic Biosynthesis Gene Locus from a Human-Pathogenic Nocardia Isolate.</title>
        <authorList>
            <person name="Herisse M."/>
            <person name="Ishida K."/>
            <person name="Porter J.L."/>
            <person name="Howden B."/>
            <person name="Hertweck C."/>
            <person name="Stinear T.P."/>
            <person name="Pidot S.J."/>
        </authorList>
    </citation>
    <scope>NUCLEOTIDE SEQUENCE [LARGE SCALE GENOMIC DNA]</scope>
    <source>
        <strain evidence="9 10">AUSMDU00012717</strain>
    </source>
</reference>
<gene>
    <name evidence="9" type="ORF">F5544_20205</name>
</gene>
<evidence type="ECO:0000313" key="9">
    <source>
        <dbReference type="EMBL" id="QIS11906.1"/>
    </source>
</evidence>
<dbReference type="InterPro" id="IPR015888">
    <property type="entry name" value="Fuc_isomerase_C"/>
</dbReference>
<evidence type="ECO:0000259" key="8">
    <source>
        <dbReference type="Pfam" id="PF07882"/>
    </source>
</evidence>
<feature type="domain" description="L-fucose isomerase N-terminal-2" evidence="8">
    <location>
        <begin position="192"/>
        <end position="249"/>
    </location>
</feature>
<evidence type="ECO:0000256" key="5">
    <source>
        <dbReference type="ARBA" id="ARBA00030454"/>
    </source>
</evidence>
<keyword evidence="1" id="KW-0479">Metal-binding</keyword>
<dbReference type="Gene3D" id="3.40.275.10">
    <property type="entry name" value="L-fucose Isomerase, Chain A, domain 2"/>
    <property type="match status" value="1"/>
</dbReference>
<dbReference type="InterPro" id="IPR038392">
    <property type="entry name" value="Fucose_isomerase_dom2_sf"/>
</dbReference>
<feature type="domain" description="L-fucose isomerase C-terminal" evidence="6">
    <location>
        <begin position="362"/>
        <end position="497"/>
    </location>
</feature>
<dbReference type="InterPro" id="IPR038393">
    <property type="entry name" value="Fuc_iso_dom3_sf"/>
</dbReference>
<dbReference type="GO" id="GO:0005737">
    <property type="term" value="C:cytoplasm"/>
    <property type="evidence" value="ECO:0007669"/>
    <property type="project" value="InterPro"/>
</dbReference>
<accession>A0A6G9YFT4</accession>
<keyword evidence="10" id="KW-1185">Reference proteome</keyword>
<organism evidence="9 10">
    <name type="scientific">Nocardia arthritidis</name>
    <dbReference type="NCBI Taxonomy" id="228602"/>
    <lineage>
        <taxon>Bacteria</taxon>
        <taxon>Bacillati</taxon>
        <taxon>Actinomycetota</taxon>
        <taxon>Actinomycetes</taxon>
        <taxon>Mycobacteriales</taxon>
        <taxon>Nocardiaceae</taxon>
        <taxon>Nocardia</taxon>
    </lineage>
</organism>
<dbReference type="InterPro" id="IPR038391">
    <property type="entry name" value="Fucose_iso_dom1_sf"/>
</dbReference>
<dbReference type="PANTHER" id="PTHR37840">
    <property type="entry name" value="L-FUCOSE ISOMERASE"/>
    <property type="match status" value="1"/>
</dbReference>
<dbReference type="GO" id="GO:0030145">
    <property type="term" value="F:manganese ion binding"/>
    <property type="evidence" value="ECO:0007669"/>
    <property type="project" value="InterPro"/>
</dbReference>
<dbReference type="InterPro" id="IPR012888">
    <property type="entry name" value="Fucose_iso_N1"/>
</dbReference>
<evidence type="ECO:0000256" key="4">
    <source>
        <dbReference type="ARBA" id="ARBA00023277"/>
    </source>
</evidence>
<dbReference type="Pfam" id="PF02952">
    <property type="entry name" value="Fucose_iso_C"/>
    <property type="match status" value="1"/>
</dbReference>
<dbReference type="Proteomes" id="UP000503540">
    <property type="component" value="Chromosome"/>
</dbReference>
<feature type="domain" description="L-fucose isomerase N-terminal-2" evidence="8">
    <location>
        <begin position="285"/>
        <end position="340"/>
    </location>
</feature>
<dbReference type="Gene3D" id="3.20.14.10">
    <property type="entry name" value="L-fucose/L-arabinose isomerase, C-terminal"/>
    <property type="match status" value="1"/>
</dbReference>
<proteinExistence type="predicted"/>
<dbReference type="Gene3D" id="3.40.50.1070">
    <property type="match status" value="1"/>
</dbReference>
<dbReference type="CDD" id="cd00578">
    <property type="entry name" value="L-fuc_L-ara-isomerases"/>
    <property type="match status" value="1"/>
</dbReference>
<dbReference type="Pfam" id="PF07881">
    <property type="entry name" value="Fucose_iso_N1"/>
    <property type="match status" value="1"/>
</dbReference>
<keyword evidence="4" id="KW-0119">Carbohydrate metabolism</keyword>
<keyword evidence="2" id="KW-0464">Manganese</keyword>
<dbReference type="KEGG" id="nah:F5544_20205"/>
<name>A0A6G9YFT4_9NOCA</name>
<evidence type="ECO:0000256" key="3">
    <source>
        <dbReference type="ARBA" id="ARBA00023235"/>
    </source>
</evidence>
<keyword evidence="3 9" id="KW-0413">Isomerase</keyword>
<protein>
    <recommendedName>
        <fullName evidence="5">FucIase</fullName>
    </recommendedName>
</protein>
<evidence type="ECO:0000259" key="6">
    <source>
        <dbReference type="Pfam" id="PF02952"/>
    </source>
</evidence>
<sequence>MYSDTSHFARLCPAILSASLTNPTTHYGRTGMARIGVISISDGRDYVHAGIAEFINTTEDRLVAALTAAGHTVVRGSAPVSDNALAGSVARSVAAAGVDLTVLHYAVWAFPHFTMLAAGATPGPLLLLSNIDPVQPGMVGMLAAGGALDQIGRAHTRLWGDPADPALITAIGTHATAAAAVQSLRGSTFGRFGGRPMGMNTAVANTDQWQRLFGIDVEEIDQWEIVRRAELADPAEAKAAREWLEQHTAGVHYDGDKLTPELLERQIRSYLAVRELISEWRLDFSGIKGQPELTQYFATMDITEAFLNDPYDWNGPKQPHICATEADMDGALTMQLLHRIAGTPVLFADVRHYHADRDIWDLCNSGQHATWFAARSADPAENLAKVHLYPEVFFFPAGGASVHHLAAPGQMTLARLTRLDGDYRMQLMLGEFENYDAATNEALMKQSTWEWPHAFARLDAKAEDFLSRFGANHIHAVPGDHRAAVRAACELLGVRLDEFAR</sequence>
<dbReference type="PANTHER" id="PTHR37840:SF1">
    <property type="entry name" value="L-FUCOSE ISOMERASE"/>
    <property type="match status" value="1"/>
</dbReference>
<dbReference type="InterPro" id="IPR009015">
    <property type="entry name" value="Fucose_isomerase_N/cen_sf"/>
</dbReference>
<dbReference type="GO" id="GO:0019571">
    <property type="term" value="P:D-arabinose catabolic process"/>
    <property type="evidence" value="ECO:0007669"/>
    <property type="project" value="TreeGrafter"/>
</dbReference>
<feature type="domain" description="L-fucose isomerase N-terminal-1" evidence="7">
    <location>
        <begin position="33"/>
        <end position="186"/>
    </location>
</feature>
<dbReference type="InterPro" id="IPR012889">
    <property type="entry name" value="Fucose_isomerase_N2"/>
</dbReference>
<evidence type="ECO:0000313" key="10">
    <source>
        <dbReference type="Proteomes" id="UP000503540"/>
    </source>
</evidence>
<evidence type="ECO:0000256" key="2">
    <source>
        <dbReference type="ARBA" id="ARBA00023211"/>
    </source>
</evidence>
<dbReference type="InterPro" id="IPR005763">
    <property type="entry name" value="Fucose_isomerase"/>
</dbReference>
<evidence type="ECO:0000259" key="7">
    <source>
        <dbReference type="Pfam" id="PF07881"/>
    </source>
</evidence>
<dbReference type="GO" id="GO:0008790">
    <property type="term" value="F:arabinose isomerase activity"/>
    <property type="evidence" value="ECO:0007669"/>
    <property type="project" value="TreeGrafter"/>
</dbReference>
<dbReference type="EMBL" id="CP046172">
    <property type="protein sequence ID" value="QIS11906.1"/>
    <property type="molecule type" value="Genomic_DNA"/>
</dbReference>
<dbReference type="GO" id="GO:0042355">
    <property type="term" value="P:L-fucose catabolic process"/>
    <property type="evidence" value="ECO:0007669"/>
    <property type="project" value="TreeGrafter"/>
</dbReference>
<dbReference type="GO" id="GO:0008736">
    <property type="term" value="F:L-fucose isomerase activity"/>
    <property type="evidence" value="ECO:0007669"/>
    <property type="project" value="InterPro"/>
</dbReference>
<dbReference type="Pfam" id="PF07882">
    <property type="entry name" value="Fucose_iso_N2"/>
    <property type="match status" value="2"/>
</dbReference>
<evidence type="ECO:0000256" key="1">
    <source>
        <dbReference type="ARBA" id="ARBA00022723"/>
    </source>
</evidence>
<dbReference type="SUPFAM" id="SSF53743">
    <property type="entry name" value="FucI/AraA N-terminal and middle domains"/>
    <property type="match status" value="1"/>
</dbReference>
<dbReference type="AlphaFoldDB" id="A0A6G9YFT4"/>